<dbReference type="PIRSF" id="PIRSF016821">
    <property type="entry name" value="HSP15"/>
    <property type="match status" value="1"/>
</dbReference>
<keyword evidence="3 4" id="KW-0238">DNA-binding</keyword>
<evidence type="ECO:0000256" key="1">
    <source>
        <dbReference type="ARBA" id="ARBA00008396"/>
    </source>
</evidence>
<feature type="region of interest" description="Disordered" evidence="5">
    <location>
        <begin position="106"/>
        <end position="128"/>
    </location>
</feature>
<reference evidence="7 8" key="1">
    <citation type="submission" date="2014-04" db="EMBL/GenBank/DDBJ databases">
        <title>Draft genome sequence of Hydrogenovibrio marinus MH-110, a model organism for aerobic H2 metabolism.</title>
        <authorList>
            <person name="Cha H.J."/>
            <person name="Jo B.H."/>
            <person name="Hwang B.H."/>
        </authorList>
    </citation>
    <scope>NUCLEOTIDE SEQUENCE [LARGE SCALE GENOMIC DNA]</scope>
    <source>
        <strain evidence="7 8">MH-110</strain>
    </source>
</reference>
<dbReference type="SMART" id="SM00363">
    <property type="entry name" value="S4"/>
    <property type="match status" value="1"/>
</dbReference>
<name>A0A067A0E8_HYDMR</name>
<feature type="domain" description="RNA-binding S4" evidence="6">
    <location>
        <begin position="8"/>
        <end position="71"/>
    </location>
</feature>
<evidence type="ECO:0000256" key="3">
    <source>
        <dbReference type="ARBA" id="ARBA00023125"/>
    </source>
</evidence>
<dbReference type="InterPro" id="IPR002942">
    <property type="entry name" value="S4_RNA-bd"/>
</dbReference>
<dbReference type="Gene3D" id="3.10.290.10">
    <property type="entry name" value="RNA-binding S4 domain"/>
    <property type="match status" value="1"/>
</dbReference>
<dbReference type="InterPro" id="IPR036986">
    <property type="entry name" value="S4_RNA-bd_sf"/>
</dbReference>
<evidence type="ECO:0000256" key="4">
    <source>
        <dbReference type="PIRNR" id="PIRNR016821"/>
    </source>
</evidence>
<keyword evidence="8" id="KW-1185">Reference proteome</keyword>
<evidence type="ECO:0000259" key="6">
    <source>
        <dbReference type="SMART" id="SM00363"/>
    </source>
</evidence>
<comment type="caution">
    <text evidence="7">The sequence shown here is derived from an EMBL/GenBank/DDBJ whole genome shotgun (WGS) entry which is preliminary data.</text>
</comment>
<dbReference type="Pfam" id="PF01479">
    <property type="entry name" value="S4"/>
    <property type="match status" value="1"/>
</dbReference>
<dbReference type="RefSeq" id="WP_029911485.1">
    <property type="nucleotide sequence ID" value="NZ_AP020335.1"/>
</dbReference>
<dbReference type="GO" id="GO:0043023">
    <property type="term" value="F:ribosomal large subunit binding"/>
    <property type="evidence" value="ECO:0007669"/>
    <property type="project" value="InterPro"/>
</dbReference>
<dbReference type="InterPro" id="IPR025708">
    <property type="entry name" value="HSP15"/>
</dbReference>
<dbReference type="GO" id="GO:0034605">
    <property type="term" value="P:cellular response to heat"/>
    <property type="evidence" value="ECO:0007669"/>
    <property type="project" value="InterPro"/>
</dbReference>
<dbReference type="STRING" id="28885.EI16_07300"/>
<proteinExistence type="inferred from homology"/>
<protein>
    <recommendedName>
        <fullName evidence="4">Heat shock protein 15</fullName>
    </recommendedName>
</protein>
<dbReference type="GO" id="GO:0003677">
    <property type="term" value="F:DNA binding"/>
    <property type="evidence" value="ECO:0007669"/>
    <property type="project" value="UniProtKB-KW"/>
</dbReference>
<dbReference type="SUPFAM" id="SSF55174">
    <property type="entry name" value="Alpha-L RNA-binding motif"/>
    <property type="match status" value="1"/>
</dbReference>
<comment type="similarity">
    <text evidence="1 4">Belongs to the HSP15 family.</text>
</comment>
<evidence type="ECO:0000313" key="8">
    <source>
        <dbReference type="Proteomes" id="UP000027341"/>
    </source>
</evidence>
<gene>
    <name evidence="7" type="ORF">EI16_07300</name>
</gene>
<dbReference type="EMBL" id="JMIU01000001">
    <property type="protein sequence ID" value="KDN96086.1"/>
    <property type="molecule type" value="Genomic_DNA"/>
</dbReference>
<sequence>MSEALDKLRVDKWLWAARFFKTRGLALDAIKGGKVELNGQKPKPSKTLATDDRLTVTQAHRQVEITVLALSDKRGNAEAAEKLYRLDKEILNQRKPMPDMALVGFREKGAGRPTKRDRRKIEDFSKGF</sequence>
<evidence type="ECO:0000256" key="2">
    <source>
        <dbReference type="ARBA" id="ARBA00022884"/>
    </source>
</evidence>
<organism evidence="7 8">
    <name type="scientific">Hydrogenovibrio marinus</name>
    <dbReference type="NCBI Taxonomy" id="28885"/>
    <lineage>
        <taxon>Bacteria</taxon>
        <taxon>Pseudomonadati</taxon>
        <taxon>Pseudomonadota</taxon>
        <taxon>Gammaproteobacteria</taxon>
        <taxon>Thiotrichales</taxon>
        <taxon>Piscirickettsiaceae</taxon>
        <taxon>Hydrogenovibrio</taxon>
    </lineage>
</organism>
<accession>A0A067A0E8</accession>
<keyword evidence="2 4" id="KW-0694">RNA-binding</keyword>
<evidence type="ECO:0000256" key="5">
    <source>
        <dbReference type="SAM" id="MobiDB-lite"/>
    </source>
</evidence>
<dbReference type="CDD" id="cd00165">
    <property type="entry name" value="S4"/>
    <property type="match status" value="1"/>
</dbReference>
<dbReference type="GO" id="GO:0003727">
    <property type="term" value="F:single-stranded RNA binding"/>
    <property type="evidence" value="ECO:0007669"/>
    <property type="project" value="InterPro"/>
</dbReference>
<feature type="compositionally biased region" description="Basic and acidic residues" evidence="5">
    <location>
        <begin position="119"/>
        <end position="128"/>
    </location>
</feature>
<dbReference type="Proteomes" id="UP000027341">
    <property type="component" value="Unassembled WGS sequence"/>
</dbReference>
<dbReference type="PROSITE" id="PS50889">
    <property type="entry name" value="S4"/>
    <property type="match status" value="1"/>
</dbReference>
<evidence type="ECO:0000313" key="7">
    <source>
        <dbReference type="EMBL" id="KDN96086.1"/>
    </source>
</evidence>
<dbReference type="AlphaFoldDB" id="A0A067A0E8"/>